<dbReference type="RefSeq" id="WP_084658443.1">
    <property type="nucleotide sequence ID" value="NZ_FPKR01000008.1"/>
</dbReference>
<dbReference type="GO" id="GO:0016853">
    <property type="term" value="F:isomerase activity"/>
    <property type="evidence" value="ECO:0007669"/>
    <property type="project" value="UniProtKB-KW"/>
</dbReference>
<dbReference type="InterPro" id="IPR036237">
    <property type="entry name" value="Xyl_isomerase-like_sf"/>
</dbReference>
<dbReference type="InterPro" id="IPR013022">
    <property type="entry name" value="Xyl_isomerase-like_TIM-brl"/>
</dbReference>
<gene>
    <name evidence="2" type="ORF">SAMN02745887_02145</name>
</gene>
<feature type="domain" description="Xylose isomerase-like TIM barrel" evidence="1">
    <location>
        <begin position="26"/>
        <end position="307"/>
    </location>
</feature>
<keyword evidence="2" id="KW-0413">Isomerase</keyword>
<dbReference type="InterPro" id="IPR050312">
    <property type="entry name" value="IolE/XylAMocC-like"/>
</dbReference>
<dbReference type="OrthoDB" id="7245925at2"/>
<keyword evidence="3" id="KW-1185">Reference proteome</keyword>
<sequence length="309" mass="33113">MAARHSARLCAFSTALQDRDLPAALRFCAEQGIGALELGVGGWPSTAHADAEQLARDPAAVRALRTDSQAAGVRLAALSCHGNPLHPETARAARDDRQLRAALESAHALEVPVVVAFSGQPGPGVPNWPVVAWPDDYAALWERQWQDALIPYWQGLAQRASELGVVIALELHGGFAVHSPSTLLRLRDACGPAIAANLDPSHLWWQGIDPLAAVQLLGPAVAHFHVKDLLVNPARLAEHGWLDHTPFAQRDQRAWQFVKPGDGHDASTWRTLLDGLLAQGYAGVFSIEHEGVEAPAQGLALAADFIAQL</sequence>
<dbReference type="EMBL" id="FPKR01000008">
    <property type="protein sequence ID" value="SFZ76910.1"/>
    <property type="molecule type" value="Genomic_DNA"/>
</dbReference>
<evidence type="ECO:0000313" key="2">
    <source>
        <dbReference type="EMBL" id="SFZ76910.1"/>
    </source>
</evidence>
<evidence type="ECO:0000313" key="3">
    <source>
        <dbReference type="Proteomes" id="UP000186513"/>
    </source>
</evidence>
<accession>A0A1K2HJI0</accession>
<dbReference type="PANTHER" id="PTHR12110:SF21">
    <property type="entry name" value="XYLOSE ISOMERASE-LIKE TIM BARREL DOMAIN-CONTAINING PROTEIN"/>
    <property type="match status" value="1"/>
</dbReference>
<dbReference type="STRING" id="1121279.SAMN02745887_02145"/>
<dbReference type="PANTHER" id="PTHR12110">
    <property type="entry name" value="HYDROXYPYRUVATE ISOMERASE"/>
    <property type="match status" value="1"/>
</dbReference>
<evidence type="ECO:0000259" key="1">
    <source>
        <dbReference type="Pfam" id="PF01261"/>
    </source>
</evidence>
<dbReference type="Gene3D" id="3.20.20.150">
    <property type="entry name" value="Divalent-metal-dependent TIM barrel enzymes"/>
    <property type="match status" value="1"/>
</dbReference>
<proteinExistence type="predicted"/>
<protein>
    <submittedName>
        <fullName evidence="2">Sugar phosphate isomerase/epimerase</fullName>
    </submittedName>
</protein>
<dbReference type="SUPFAM" id="SSF51658">
    <property type="entry name" value="Xylose isomerase-like"/>
    <property type="match status" value="1"/>
</dbReference>
<organism evidence="2 3">
    <name type="scientific">Chitinimonas taiwanensis DSM 18899</name>
    <dbReference type="NCBI Taxonomy" id="1121279"/>
    <lineage>
        <taxon>Bacteria</taxon>
        <taxon>Pseudomonadati</taxon>
        <taxon>Pseudomonadota</taxon>
        <taxon>Betaproteobacteria</taxon>
        <taxon>Neisseriales</taxon>
        <taxon>Chitinibacteraceae</taxon>
        <taxon>Chitinimonas</taxon>
    </lineage>
</organism>
<dbReference type="AlphaFoldDB" id="A0A1K2HJI0"/>
<reference evidence="2 3" key="1">
    <citation type="submission" date="2016-11" db="EMBL/GenBank/DDBJ databases">
        <authorList>
            <person name="Jaros S."/>
            <person name="Januszkiewicz K."/>
            <person name="Wedrychowicz H."/>
        </authorList>
    </citation>
    <scope>NUCLEOTIDE SEQUENCE [LARGE SCALE GENOMIC DNA]</scope>
    <source>
        <strain evidence="2 3">DSM 18899</strain>
    </source>
</reference>
<dbReference type="Proteomes" id="UP000186513">
    <property type="component" value="Unassembled WGS sequence"/>
</dbReference>
<dbReference type="Pfam" id="PF01261">
    <property type="entry name" value="AP_endonuc_2"/>
    <property type="match status" value="1"/>
</dbReference>
<name>A0A1K2HJI0_9NEIS</name>